<keyword evidence="2" id="KW-1185">Reference proteome</keyword>
<comment type="caution">
    <text evidence="1">The sequence shown here is derived from an EMBL/GenBank/DDBJ whole genome shotgun (WGS) entry which is preliminary data.</text>
</comment>
<evidence type="ECO:0000313" key="1">
    <source>
        <dbReference type="EMBL" id="KAK2571612.1"/>
    </source>
</evidence>
<organism evidence="1 2">
    <name type="scientific">Acropora cervicornis</name>
    <name type="common">Staghorn coral</name>
    <dbReference type="NCBI Taxonomy" id="6130"/>
    <lineage>
        <taxon>Eukaryota</taxon>
        <taxon>Metazoa</taxon>
        <taxon>Cnidaria</taxon>
        <taxon>Anthozoa</taxon>
        <taxon>Hexacorallia</taxon>
        <taxon>Scleractinia</taxon>
        <taxon>Astrocoeniina</taxon>
        <taxon>Acroporidae</taxon>
        <taxon>Acropora</taxon>
    </lineage>
</organism>
<reference evidence="1" key="1">
    <citation type="journal article" date="2023" name="G3 (Bethesda)">
        <title>Whole genome assembly and annotation of the endangered Caribbean coral Acropora cervicornis.</title>
        <authorList>
            <person name="Selwyn J.D."/>
            <person name="Vollmer S.V."/>
        </authorList>
    </citation>
    <scope>NUCLEOTIDE SEQUENCE</scope>
    <source>
        <strain evidence="1">K2</strain>
    </source>
</reference>
<dbReference type="InterPro" id="IPR036056">
    <property type="entry name" value="Fibrinogen-like_C"/>
</dbReference>
<dbReference type="SUPFAM" id="SSF56496">
    <property type="entry name" value="Fibrinogen C-terminal domain-like"/>
    <property type="match status" value="1"/>
</dbReference>
<dbReference type="NCBIfam" id="NF040941">
    <property type="entry name" value="GGGWT_bact"/>
    <property type="match status" value="1"/>
</dbReference>
<evidence type="ECO:0000313" key="2">
    <source>
        <dbReference type="Proteomes" id="UP001249851"/>
    </source>
</evidence>
<dbReference type="EMBL" id="JARQWQ010000005">
    <property type="protein sequence ID" value="KAK2571612.1"/>
    <property type="molecule type" value="Genomic_DNA"/>
</dbReference>
<accession>A0AAD9R1V9</accession>
<dbReference type="Proteomes" id="UP001249851">
    <property type="component" value="Unassembled WGS sequence"/>
</dbReference>
<proteinExistence type="predicted"/>
<reference evidence="1" key="2">
    <citation type="journal article" date="2023" name="Science">
        <title>Genomic signatures of disease resistance in endangered staghorn corals.</title>
        <authorList>
            <person name="Vollmer S.V."/>
            <person name="Selwyn J.D."/>
            <person name="Despard B.A."/>
            <person name="Roesel C.L."/>
        </authorList>
    </citation>
    <scope>NUCLEOTIDE SEQUENCE</scope>
    <source>
        <strain evidence="1">K2</strain>
    </source>
</reference>
<name>A0AAD9R1V9_ACRCE</name>
<dbReference type="AlphaFoldDB" id="A0AAD9R1V9"/>
<gene>
    <name evidence="1" type="ORF">P5673_002974</name>
</gene>
<dbReference type="Gene3D" id="2.60.120.1000">
    <property type="match status" value="1"/>
</dbReference>
<protein>
    <submittedName>
        <fullName evidence="1">Uncharacterized protein</fullName>
    </submittedName>
</protein>
<sequence length="165" mass="18131">MRAETFASPIVVLRTDVVKQDSLTKDITAHVQPDLLDNSAKKYQKQNFCGYHCSFDALFSGVGQESASPGKSCKHLLDSGFSLGNGEYWINPGSFATPLKVTCDMTTDGVEARFLSPCGQEFAWDVPATSVENSRYDLLLNSYQSLVVMGVCNRIMLGRFNGETK</sequence>